<evidence type="ECO:0000313" key="16">
    <source>
        <dbReference type="Proteomes" id="UP000034182"/>
    </source>
</evidence>
<evidence type="ECO:0000256" key="1">
    <source>
        <dbReference type="ARBA" id="ARBA00004606"/>
    </source>
</evidence>
<evidence type="ECO:0000256" key="11">
    <source>
        <dbReference type="ARBA" id="ARBA00023136"/>
    </source>
</evidence>
<protein>
    <recommendedName>
        <fullName evidence="4">N-acetylgalactosaminide beta-1,3-galactosyltransferase</fullName>
        <ecNumber evidence="4">2.4.1.122</ecNumber>
    </recommendedName>
</protein>
<dbReference type="Proteomes" id="UP000034182">
    <property type="component" value="Unassembled WGS sequence"/>
</dbReference>
<dbReference type="GO" id="GO:0016263">
    <property type="term" value="F:glycoprotein-N-acetylgalactosamine 3-beta-galactosyltransferase activity"/>
    <property type="evidence" value="ECO:0007669"/>
    <property type="project" value="UniProtKB-EC"/>
</dbReference>
<keyword evidence="6" id="KW-0808">Transferase</keyword>
<proteinExistence type="inferred from homology"/>
<keyword evidence="11 13" id="KW-0472">Membrane</keyword>
<dbReference type="InterPro" id="IPR003378">
    <property type="entry name" value="Fringe-like_glycosylTrfase"/>
</dbReference>
<dbReference type="GO" id="GO:0000166">
    <property type="term" value="F:nucleotide binding"/>
    <property type="evidence" value="ECO:0007669"/>
    <property type="project" value="UniProtKB-KW"/>
</dbReference>
<comment type="subcellular location">
    <subcellularLocation>
        <location evidence="1">Membrane</location>
        <topology evidence="1">Single-pass type II membrane protein</topology>
    </subcellularLocation>
</comment>
<feature type="domain" description="Fringe-like glycosyltransferase" evidence="14">
    <location>
        <begin position="199"/>
        <end position="261"/>
    </location>
</feature>
<dbReference type="PANTHER" id="PTHR23033:SF47">
    <property type="entry name" value="APPLE DOMAIN-CONTAINING PROTEIN-RELATED"/>
    <property type="match status" value="1"/>
</dbReference>
<evidence type="ECO:0000256" key="4">
    <source>
        <dbReference type="ARBA" id="ARBA00012557"/>
    </source>
</evidence>
<comment type="caution">
    <text evidence="15">The sequence shown here is derived from an EMBL/GenBank/DDBJ whole genome shotgun (WGS) entry which is preliminary data.</text>
</comment>
<evidence type="ECO:0000256" key="6">
    <source>
        <dbReference type="ARBA" id="ARBA00022679"/>
    </source>
</evidence>
<dbReference type="PANTHER" id="PTHR23033">
    <property type="entry name" value="BETA1,3-GALACTOSYLTRANSFERASE"/>
    <property type="match status" value="1"/>
</dbReference>
<organism evidence="15 16">
    <name type="scientific">Diplodia seriata</name>
    <dbReference type="NCBI Taxonomy" id="420778"/>
    <lineage>
        <taxon>Eukaryota</taxon>
        <taxon>Fungi</taxon>
        <taxon>Dikarya</taxon>
        <taxon>Ascomycota</taxon>
        <taxon>Pezizomycotina</taxon>
        <taxon>Dothideomycetes</taxon>
        <taxon>Dothideomycetes incertae sedis</taxon>
        <taxon>Botryosphaeriales</taxon>
        <taxon>Botryosphaeriaceae</taxon>
        <taxon>Diplodia</taxon>
    </lineage>
</organism>
<dbReference type="InterPro" id="IPR026050">
    <property type="entry name" value="C1GALT1/C1GALT1_chp1"/>
</dbReference>
<feature type="region of interest" description="Disordered" evidence="12">
    <location>
        <begin position="42"/>
        <end position="64"/>
    </location>
</feature>
<dbReference type="GO" id="GO:0016020">
    <property type="term" value="C:membrane"/>
    <property type="evidence" value="ECO:0007669"/>
    <property type="project" value="UniProtKB-SubCell"/>
</dbReference>
<comment type="pathway">
    <text evidence="2">Protein modification; protein glycosylation.</text>
</comment>
<name>A0A0G2EGA8_9PEZI</name>
<dbReference type="Gene3D" id="3.90.550.50">
    <property type="match status" value="1"/>
</dbReference>
<evidence type="ECO:0000256" key="8">
    <source>
        <dbReference type="ARBA" id="ARBA00022741"/>
    </source>
</evidence>
<evidence type="ECO:0000256" key="9">
    <source>
        <dbReference type="ARBA" id="ARBA00022968"/>
    </source>
</evidence>
<feature type="transmembrane region" description="Helical" evidence="13">
    <location>
        <begin position="12"/>
        <end position="30"/>
    </location>
</feature>
<evidence type="ECO:0000256" key="10">
    <source>
        <dbReference type="ARBA" id="ARBA00022989"/>
    </source>
</evidence>
<reference evidence="15 16" key="1">
    <citation type="submission" date="2015-03" db="EMBL/GenBank/DDBJ databases">
        <authorList>
            <person name="Morales-Cruz A."/>
            <person name="Amrine K.C."/>
            <person name="Cantu D."/>
        </authorList>
    </citation>
    <scope>NUCLEOTIDE SEQUENCE [LARGE SCALE GENOMIC DNA]</scope>
    <source>
        <strain evidence="15">DS831</strain>
    </source>
</reference>
<accession>A0A0G2EGA8</accession>
<evidence type="ECO:0000256" key="7">
    <source>
        <dbReference type="ARBA" id="ARBA00022692"/>
    </source>
</evidence>
<evidence type="ECO:0000256" key="2">
    <source>
        <dbReference type="ARBA" id="ARBA00004922"/>
    </source>
</evidence>
<evidence type="ECO:0000256" key="3">
    <source>
        <dbReference type="ARBA" id="ARBA00006462"/>
    </source>
</evidence>
<gene>
    <name evidence="15" type="ORF">UCDDS831_g04359</name>
</gene>
<reference evidence="15 16" key="2">
    <citation type="submission" date="2015-05" db="EMBL/GenBank/DDBJ databases">
        <title>Distinctive expansion of gene families associated with plant cell wall degradation and secondary metabolism in the genomes of grapevine trunk pathogens.</title>
        <authorList>
            <person name="Lawrence D.P."/>
            <person name="Travadon R."/>
            <person name="Rolshausen P.E."/>
            <person name="Baumgartner K."/>
        </authorList>
    </citation>
    <scope>NUCLEOTIDE SEQUENCE [LARGE SCALE GENOMIC DNA]</scope>
    <source>
        <strain evidence="15">DS831</strain>
    </source>
</reference>
<comment type="similarity">
    <text evidence="3">Belongs to the glycosyltransferase 31 family. Beta3-Gal-T subfamily.</text>
</comment>
<evidence type="ECO:0000256" key="12">
    <source>
        <dbReference type="SAM" id="MobiDB-lite"/>
    </source>
</evidence>
<evidence type="ECO:0000259" key="14">
    <source>
        <dbReference type="Pfam" id="PF02434"/>
    </source>
</evidence>
<keyword evidence="9" id="KW-0735">Signal-anchor</keyword>
<evidence type="ECO:0000313" key="15">
    <source>
        <dbReference type="EMBL" id="KKY21291.1"/>
    </source>
</evidence>
<keyword evidence="7 13" id="KW-0812">Transmembrane</keyword>
<keyword evidence="5" id="KW-0328">Glycosyltransferase</keyword>
<dbReference type="EMBL" id="LAQI01000086">
    <property type="protein sequence ID" value="KKY21291.1"/>
    <property type="molecule type" value="Genomic_DNA"/>
</dbReference>
<keyword evidence="10 13" id="KW-1133">Transmembrane helix</keyword>
<dbReference type="EC" id="2.4.1.122" evidence="4"/>
<evidence type="ECO:0000256" key="5">
    <source>
        <dbReference type="ARBA" id="ARBA00022676"/>
    </source>
</evidence>
<dbReference type="Pfam" id="PF02434">
    <property type="entry name" value="Fringe"/>
    <property type="match status" value="1"/>
</dbReference>
<keyword evidence="8" id="KW-0547">Nucleotide-binding</keyword>
<evidence type="ECO:0000256" key="13">
    <source>
        <dbReference type="SAM" id="Phobius"/>
    </source>
</evidence>
<dbReference type="AlphaFoldDB" id="A0A0G2EGA8"/>
<sequence>MEGLKRSRVRRKAQFIITAAVVLVLSVLILRRLVDRTNFNTTTTTTSTGSHDHHHGAPFAAEPPPPDAPCPTHLPGADDIFIVLKTGATVAHAKVPIHLRTTFRCAPHFALFSDLDDIIDGHLVHDVFGGGSVPDAVKEAAAAAFELYDRLRAWQAARVDIAAKAAGDAALRQQAWNLDKWKFLPLMRAALAHAPRGPHTKWFVFIEADTALMWSNLLRWLPRFDAAKAWYIGCPSWISGSAFAHGGTGIILSRPALLLLAAALDADASLYPRLTAATWAGDYVLAQAMALVGVPLTPAFPIMQGETPFSLDYTKRHWCYPVVSWHHMTPEWVGRWLWDGEGDGTCKWAKEVRLGKEVEAVDGEDVSMTSGWIVERIDEFVESL</sequence>